<reference evidence="3 4" key="1">
    <citation type="journal article" date="2021" name="Comput. Struct. Biotechnol. J.">
        <title>De novo genome assembly of the potent medicinal plant Rehmannia glutinosa using nanopore technology.</title>
        <authorList>
            <person name="Ma L."/>
            <person name="Dong C."/>
            <person name="Song C."/>
            <person name="Wang X."/>
            <person name="Zheng X."/>
            <person name="Niu Y."/>
            <person name="Chen S."/>
            <person name="Feng W."/>
        </authorList>
    </citation>
    <scope>NUCLEOTIDE SEQUENCE [LARGE SCALE GENOMIC DNA]</scope>
    <source>
        <strain evidence="3">DH-2019</strain>
    </source>
</reference>
<evidence type="ECO:0000313" key="3">
    <source>
        <dbReference type="EMBL" id="KAK6121291.1"/>
    </source>
</evidence>
<keyword evidence="2" id="KW-1133">Transmembrane helix</keyword>
<feature type="compositionally biased region" description="Acidic residues" evidence="1">
    <location>
        <begin position="96"/>
        <end position="106"/>
    </location>
</feature>
<feature type="compositionally biased region" description="Basic and acidic residues" evidence="1">
    <location>
        <begin position="15"/>
        <end position="40"/>
    </location>
</feature>
<protein>
    <submittedName>
        <fullName evidence="3">Uncharacterized protein</fullName>
    </submittedName>
</protein>
<sequence>MPTFTTIALENLLEPRVRDSVKKPFHGDLEDTDPRNEGTRHLYISPALYATPEQAPIPDHSSPDPSSPSPYVVNLKRRRGGNERRGGVPELPSGNEADELNLEEVAENSVNEDLVGNDDVGEEEDEGFLDPRSEAMSVESEVEANDFNANQIECRSFVSAQGEFFDAIDDFSSDGSISNVPSSDSRIESELHATKLSLLEEIEKRKAAEVTLMLMRSQWERIRNLMSEAGFTFPAPPAASDSSQIENNLMDQISQEVIVTRFVSEAIGRGQARAEAEEATSAIIELKDQEILRLRDRLQYYETVNHEMSQRKLVEVARRQQERKRSRRRWLWSFIGLSITIGASLAVYSYIPQTSEVKSGDLTDASSVGVSETSQG</sequence>
<keyword evidence="4" id="KW-1185">Reference proteome</keyword>
<accession>A0ABR0UG78</accession>
<gene>
    <name evidence="3" type="ORF">DH2020_044994</name>
</gene>
<dbReference type="PANTHER" id="PTHR35490:SF3">
    <property type="entry name" value="(WILD MALAYSIAN BANANA) HYPOTHETICAL PROTEIN"/>
    <property type="match status" value="1"/>
</dbReference>
<comment type="caution">
    <text evidence="3">The sequence shown here is derived from an EMBL/GenBank/DDBJ whole genome shotgun (WGS) entry which is preliminary data.</text>
</comment>
<keyword evidence="2" id="KW-0472">Membrane</keyword>
<evidence type="ECO:0000256" key="1">
    <source>
        <dbReference type="SAM" id="MobiDB-lite"/>
    </source>
</evidence>
<feature type="region of interest" description="Disordered" evidence="1">
    <location>
        <begin position="15"/>
        <end position="130"/>
    </location>
</feature>
<dbReference type="Proteomes" id="UP001318860">
    <property type="component" value="Unassembled WGS sequence"/>
</dbReference>
<evidence type="ECO:0000256" key="2">
    <source>
        <dbReference type="SAM" id="Phobius"/>
    </source>
</evidence>
<feature type="transmembrane region" description="Helical" evidence="2">
    <location>
        <begin position="330"/>
        <end position="351"/>
    </location>
</feature>
<feature type="compositionally biased region" description="Acidic residues" evidence="1">
    <location>
        <begin position="115"/>
        <end position="128"/>
    </location>
</feature>
<proteinExistence type="predicted"/>
<evidence type="ECO:0000313" key="4">
    <source>
        <dbReference type="Proteomes" id="UP001318860"/>
    </source>
</evidence>
<dbReference type="PANTHER" id="PTHR35490">
    <property type="entry name" value="BACTERIOPHAGE N4 ADSORPTION B PROTEIN"/>
    <property type="match status" value="1"/>
</dbReference>
<keyword evidence="2" id="KW-0812">Transmembrane</keyword>
<dbReference type="EMBL" id="JABTTQ020002926">
    <property type="protein sequence ID" value="KAK6121291.1"/>
    <property type="molecule type" value="Genomic_DNA"/>
</dbReference>
<name>A0ABR0UG78_REHGL</name>
<organism evidence="3 4">
    <name type="scientific">Rehmannia glutinosa</name>
    <name type="common">Chinese foxglove</name>
    <dbReference type="NCBI Taxonomy" id="99300"/>
    <lineage>
        <taxon>Eukaryota</taxon>
        <taxon>Viridiplantae</taxon>
        <taxon>Streptophyta</taxon>
        <taxon>Embryophyta</taxon>
        <taxon>Tracheophyta</taxon>
        <taxon>Spermatophyta</taxon>
        <taxon>Magnoliopsida</taxon>
        <taxon>eudicotyledons</taxon>
        <taxon>Gunneridae</taxon>
        <taxon>Pentapetalae</taxon>
        <taxon>asterids</taxon>
        <taxon>lamiids</taxon>
        <taxon>Lamiales</taxon>
        <taxon>Orobanchaceae</taxon>
        <taxon>Rehmannieae</taxon>
        <taxon>Rehmannia</taxon>
    </lineage>
</organism>